<evidence type="ECO:0000313" key="10">
    <source>
        <dbReference type="EMBL" id="TXD31883.1"/>
    </source>
</evidence>
<feature type="transmembrane region" description="Helical" evidence="8">
    <location>
        <begin position="12"/>
        <end position="29"/>
    </location>
</feature>
<dbReference type="PANTHER" id="PTHR22911:SF137">
    <property type="entry name" value="SOLUTE CARRIER FAMILY 35 MEMBER G2-RELATED"/>
    <property type="match status" value="1"/>
</dbReference>
<organism evidence="10 11">
    <name type="scientific">Lujinxingia vulgaris</name>
    <dbReference type="NCBI Taxonomy" id="2600176"/>
    <lineage>
        <taxon>Bacteria</taxon>
        <taxon>Deltaproteobacteria</taxon>
        <taxon>Bradymonadales</taxon>
        <taxon>Lujinxingiaceae</taxon>
        <taxon>Lujinxingia</taxon>
    </lineage>
</organism>
<dbReference type="InterPro" id="IPR000620">
    <property type="entry name" value="EamA_dom"/>
</dbReference>
<evidence type="ECO:0000256" key="6">
    <source>
        <dbReference type="ARBA" id="ARBA00022989"/>
    </source>
</evidence>
<accession>A0A5C6WXW1</accession>
<feature type="transmembrane region" description="Helical" evidence="8">
    <location>
        <begin position="214"/>
        <end position="234"/>
    </location>
</feature>
<keyword evidence="3" id="KW-0813">Transport</keyword>
<dbReference type="PANTHER" id="PTHR22911">
    <property type="entry name" value="ACYL-MALONYL CONDENSING ENZYME-RELATED"/>
    <property type="match status" value="1"/>
</dbReference>
<evidence type="ECO:0000256" key="1">
    <source>
        <dbReference type="ARBA" id="ARBA00004651"/>
    </source>
</evidence>
<reference evidence="10 11" key="1">
    <citation type="submission" date="2019-08" db="EMBL/GenBank/DDBJ databases">
        <title>Bradymonadales sp. TMQ2.</title>
        <authorList>
            <person name="Liang Q."/>
        </authorList>
    </citation>
    <scope>NUCLEOTIDE SEQUENCE [LARGE SCALE GENOMIC DNA]</scope>
    <source>
        <strain evidence="10 11">TMQ2</strain>
    </source>
</reference>
<proteinExistence type="inferred from homology"/>
<dbReference type="NCBIfam" id="TIGR00688">
    <property type="entry name" value="rarD"/>
    <property type="match status" value="1"/>
</dbReference>
<feature type="transmembrane region" description="Helical" evidence="8">
    <location>
        <begin position="41"/>
        <end position="61"/>
    </location>
</feature>
<feature type="transmembrane region" description="Helical" evidence="8">
    <location>
        <begin position="73"/>
        <end position="92"/>
    </location>
</feature>
<keyword evidence="6 8" id="KW-1133">Transmembrane helix</keyword>
<feature type="domain" description="EamA" evidence="9">
    <location>
        <begin position="152"/>
        <end position="284"/>
    </location>
</feature>
<protein>
    <submittedName>
        <fullName evidence="10">EamA family transporter RarD</fullName>
    </submittedName>
</protein>
<keyword evidence="5 8" id="KW-0812">Transmembrane</keyword>
<sequence>MSHEERTLRSGLGFALGAYLMWGFFPIYWKYLEHVPAMQILSHRMVWSLGFVAIILGVRGRWAWVRELTPRTLLTYLAASIFLAFNWGMYIWAVNAGYIVETALGYFINPLINVVLGALILGERPRRGQWMAIGLAAFGVVYLTVVYGQLPLIALSLAASFAIYGLIKKKARQGAIEGVALESALLFLPALGFMLFWEWTGEGHLLSGPLSTQLLLIGGGAATMMPLLFFAAAVRRLSLTVIGVMQYLAPTIQFLIGVLIFNEPLTLTRLVGFIFIWLGLVVFTTEGLIQNRRARRSRLIPPGAG</sequence>
<evidence type="ECO:0000313" key="11">
    <source>
        <dbReference type="Proteomes" id="UP000321046"/>
    </source>
</evidence>
<evidence type="ECO:0000256" key="7">
    <source>
        <dbReference type="ARBA" id="ARBA00023136"/>
    </source>
</evidence>
<comment type="similarity">
    <text evidence="2">Belongs to the EamA transporter family.</text>
</comment>
<name>A0A5C6WXW1_9DELT</name>
<feature type="transmembrane region" description="Helical" evidence="8">
    <location>
        <begin position="179"/>
        <end position="199"/>
    </location>
</feature>
<dbReference type="Gene3D" id="1.10.3730.20">
    <property type="match status" value="1"/>
</dbReference>
<feature type="transmembrane region" description="Helical" evidence="8">
    <location>
        <begin position="151"/>
        <end position="167"/>
    </location>
</feature>
<dbReference type="OrthoDB" id="369870at2"/>
<feature type="transmembrane region" description="Helical" evidence="8">
    <location>
        <begin position="128"/>
        <end position="145"/>
    </location>
</feature>
<feature type="transmembrane region" description="Helical" evidence="8">
    <location>
        <begin position="98"/>
        <end position="121"/>
    </location>
</feature>
<evidence type="ECO:0000256" key="2">
    <source>
        <dbReference type="ARBA" id="ARBA00007362"/>
    </source>
</evidence>
<keyword evidence="4" id="KW-1003">Cell membrane</keyword>
<dbReference type="Proteomes" id="UP000321046">
    <property type="component" value="Unassembled WGS sequence"/>
</dbReference>
<dbReference type="RefSeq" id="WP_146977162.1">
    <property type="nucleotide sequence ID" value="NZ_VOSL01000144.1"/>
</dbReference>
<dbReference type="GO" id="GO:0005886">
    <property type="term" value="C:plasma membrane"/>
    <property type="evidence" value="ECO:0007669"/>
    <property type="project" value="UniProtKB-SubCell"/>
</dbReference>
<dbReference type="SUPFAM" id="SSF103481">
    <property type="entry name" value="Multidrug resistance efflux transporter EmrE"/>
    <property type="match status" value="2"/>
</dbReference>
<comment type="caution">
    <text evidence="10">The sequence shown here is derived from an EMBL/GenBank/DDBJ whole genome shotgun (WGS) entry which is preliminary data.</text>
</comment>
<gene>
    <name evidence="10" type="primary">rarD</name>
    <name evidence="10" type="ORF">FRC96_19835</name>
</gene>
<dbReference type="Pfam" id="PF00892">
    <property type="entry name" value="EamA"/>
    <property type="match status" value="2"/>
</dbReference>
<dbReference type="EMBL" id="VOSL01000144">
    <property type="protein sequence ID" value="TXD31883.1"/>
    <property type="molecule type" value="Genomic_DNA"/>
</dbReference>
<keyword evidence="7 8" id="KW-0472">Membrane</keyword>
<evidence type="ECO:0000256" key="4">
    <source>
        <dbReference type="ARBA" id="ARBA00022475"/>
    </source>
</evidence>
<dbReference type="InterPro" id="IPR004626">
    <property type="entry name" value="RarD"/>
</dbReference>
<dbReference type="AlphaFoldDB" id="A0A5C6WXW1"/>
<evidence type="ECO:0000256" key="8">
    <source>
        <dbReference type="SAM" id="Phobius"/>
    </source>
</evidence>
<feature type="domain" description="EamA" evidence="9">
    <location>
        <begin position="10"/>
        <end position="143"/>
    </location>
</feature>
<feature type="transmembrane region" description="Helical" evidence="8">
    <location>
        <begin position="241"/>
        <end position="261"/>
    </location>
</feature>
<comment type="subcellular location">
    <subcellularLocation>
        <location evidence="1">Cell membrane</location>
        <topology evidence="1">Multi-pass membrane protein</topology>
    </subcellularLocation>
</comment>
<dbReference type="InterPro" id="IPR037185">
    <property type="entry name" value="EmrE-like"/>
</dbReference>
<feature type="transmembrane region" description="Helical" evidence="8">
    <location>
        <begin position="267"/>
        <end position="289"/>
    </location>
</feature>
<evidence type="ECO:0000256" key="5">
    <source>
        <dbReference type="ARBA" id="ARBA00022692"/>
    </source>
</evidence>
<evidence type="ECO:0000256" key="3">
    <source>
        <dbReference type="ARBA" id="ARBA00022448"/>
    </source>
</evidence>
<evidence type="ECO:0000259" key="9">
    <source>
        <dbReference type="Pfam" id="PF00892"/>
    </source>
</evidence>